<comment type="subcellular location">
    <subcellularLocation>
        <location evidence="1">Cytoplasm</location>
    </subcellularLocation>
</comment>
<dbReference type="GO" id="GO:0031122">
    <property type="term" value="P:cytoplasmic microtubule organization"/>
    <property type="evidence" value="ECO:0007669"/>
    <property type="project" value="TreeGrafter"/>
</dbReference>
<sequence length="130" mass="13447">MPCAKCEKALYAKGKSSLACTDVWRAAGPAGDRNTDRKIGENKLLSSKARYSPYAPAPATGTSRGAVAGTSKGAGGAADGKSTFGKCETCKVTVARAGAKFCQSCAYKKGICSICSKKILDTSQYKMSSK</sequence>
<name>A0A238FCV5_9BASI</name>
<evidence type="ECO:0000256" key="8">
    <source>
        <dbReference type="ARBA" id="ARBA00032518"/>
    </source>
</evidence>
<comment type="similarity">
    <text evidence="2">Belongs to the CRIPT family.</text>
</comment>
<evidence type="ECO:0000256" key="6">
    <source>
        <dbReference type="ARBA" id="ARBA00022728"/>
    </source>
</evidence>
<keyword evidence="4" id="KW-0963">Cytoplasm</keyword>
<dbReference type="GO" id="GO:0005681">
    <property type="term" value="C:spliceosomal complex"/>
    <property type="evidence" value="ECO:0007669"/>
    <property type="project" value="UniProtKB-KW"/>
</dbReference>
<dbReference type="GO" id="GO:0008017">
    <property type="term" value="F:microtubule binding"/>
    <property type="evidence" value="ECO:0007669"/>
    <property type="project" value="TreeGrafter"/>
</dbReference>
<gene>
    <name evidence="9" type="ORF">BQ2448_3258</name>
</gene>
<keyword evidence="5" id="KW-0507">mRNA processing</keyword>
<dbReference type="PANTHER" id="PTHR11805:SF1">
    <property type="entry name" value="CYSTEINE-RICH PDZ-BINDING PROTEIN"/>
    <property type="match status" value="1"/>
</dbReference>
<dbReference type="InterPro" id="IPR019367">
    <property type="entry name" value="PDZ-binding_CRIPT"/>
</dbReference>
<evidence type="ECO:0000256" key="5">
    <source>
        <dbReference type="ARBA" id="ARBA00022664"/>
    </source>
</evidence>
<dbReference type="Pfam" id="PF10235">
    <property type="entry name" value="Cript"/>
    <property type="match status" value="1"/>
</dbReference>
<keyword evidence="6" id="KW-0747">Spliceosome</keyword>
<evidence type="ECO:0000256" key="4">
    <source>
        <dbReference type="ARBA" id="ARBA00022490"/>
    </source>
</evidence>
<dbReference type="GO" id="GO:0005737">
    <property type="term" value="C:cytoplasm"/>
    <property type="evidence" value="ECO:0007669"/>
    <property type="project" value="UniProtKB-SubCell"/>
</dbReference>
<dbReference type="PANTHER" id="PTHR11805">
    <property type="entry name" value="CYSTEINE-RICH PDZ-BINDING PROTEIN"/>
    <property type="match status" value="1"/>
</dbReference>
<dbReference type="AlphaFoldDB" id="A0A238FCV5"/>
<organism evidence="9 10">
    <name type="scientific">Microbotryum intermedium</name>
    <dbReference type="NCBI Taxonomy" id="269621"/>
    <lineage>
        <taxon>Eukaryota</taxon>
        <taxon>Fungi</taxon>
        <taxon>Dikarya</taxon>
        <taxon>Basidiomycota</taxon>
        <taxon>Pucciniomycotina</taxon>
        <taxon>Microbotryomycetes</taxon>
        <taxon>Microbotryales</taxon>
        <taxon>Microbotryaceae</taxon>
        <taxon>Microbotryum</taxon>
    </lineage>
</organism>
<evidence type="ECO:0000256" key="2">
    <source>
        <dbReference type="ARBA" id="ARBA00009021"/>
    </source>
</evidence>
<dbReference type="GO" id="GO:0008380">
    <property type="term" value="P:RNA splicing"/>
    <property type="evidence" value="ECO:0007669"/>
    <property type="project" value="UniProtKB-KW"/>
</dbReference>
<dbReference type="OrthoDB" id="147332at2759"/>
<evidence type="ECO:0000256" key="3">
    <source>
        <dbReference type="ARBA" id="ARBA00018615"/>
    </source>
</evidence>
<keyword evidence="7" id="KW-0508">mRNA splicing</keyword>
<dbReference type="GO" id="GO:0006397">
    <property type="term" value="P:mRNA processing"/>
    <property type="evidence" value="ECO:0007669"/>
    <property type="project" value="UniProtKB-KW"/>
</dbReference>
<evidence type="ECO:0000256" key="1">
    <source>
        <dbReference type="ARBA" id="ARBA00004496"/>
    </source>
</evidence>
<accession>A0A238FCV5</accession>
<evidence type="ECO:0000313" key="9">
    <source>
        <dbReference type="EMBL" id="SCV71670.1"/>
    </source>
</evidence>
<dbReference type="STRING" id="269621.A0A238FCV5"/>
<proteinExistence type="inferred from homology"/>
<dbReference type="Proteomes" id="UP000198372">
    <property type="component" value="Unassembled WGS sequence"/>
</dbReference>
<dbReference type="EMBL" id="FMSP01000007">
    <property type="protein sequence ID" value="SCV71670.1"/>
    <property type="molecule type" value="Genomic_DNA"/>
</dbReference>
<keyword evidence="10" id="KW-1185">Reference proteome</keyword>
<protein>
    <recommendedName>
        <fullName evidence="3">Cysteine-rich PDZ-binding protein</fullName>
    </recommendedName>
    <alternativeName>
        <fullName evidence="8">Cysteine-rich interactor of PDZ three</fullName>
    </alternativeName>
</protein>
<reference evidence="10" key="1">
    <citation type="submission" date="2016-09" db="EMBL/GenBank/DDBJ databases">
        <authorList>
            <person name="Jeantristanb JTB J.-T."/>
            <person name="Ricardo R."/>
        </authorList>
    </citation>
    <scope>NUCLEOTIDE SEQUENCE [LARGE SCALE GENOMIC DNA]</scope>
</reference>
<evidence type="ECO:0000313" key="10">
    <source>
        <dbReference type="Proteomes" id="UP000198372"/>
    </source>
</evidence>
<evidence type="ECO:0000256" key="7">
    <source>
        <dbReference type="ARBA" id="ARBA00023187"/>
    </source>
</evidence>